<reference evidence="1" key="1">
    <citation type="submission" date="2023-08" db="EMBL/GenBank/DDBJ databases">
        <authorList>
            <person name="Chen Y."/>
            <person name="Shah S."/>
            <person name="Dougan E. K."/>
            <person name="Thang M."/>
            <person name="Chan C."/>
        </authorList>
    </citation>
    <scope>NUCLEOTIDE SEQUENCE</scope>
</reference>
<dbReference type="Proteomes" id="UP001178507">
    <property type="component" value="Unassembled WGS sequence"/>
</dbReference>
<dbReference type="AlphaFoldDB" id="A0AA36IJY9"/>
<gene>
    <name evidence="1" type="ORF">EVOR1521_LOCUS14860</name>
</gene>
<protein>
    <submittedName>
        <fullName evidence="1">Uncharacterized protein</fullName>
    </submittedName>
</protein>
<comment type="caution">
    <text evidence="1">The sequence shown here is derived from an EMBL/GenBank/DDBJ whole genome shotgun (WGS) entry which is preliminary data.</text>
</comment>
<proteinExistence type="predicted"/>
<name>A0AA36IJY9_9DINO</name>
<evidence type="ECO:0000313" key="2">
    <source>
        <dbReference type="Proteomes" id="UP001178507"/>
    </source>
</evidence>
<organism evidence="1 2">
    <name type="scientific">Effrenium voratum</name>
    <dbReference type="NCBI Taxonomy" id="2562239"/>
    <lineage>
        <taxon>Eukaryota</taxon>
        <taxon>Sar</taxon>
        <taxon>Alveolata</taxon>
        <taxon>Dinophyceae</taxon>
        <taxon>Suessiales</taxon>
        <taxon>Symbiodiniaceae</taxon>
        <taxon>Effrenium</taxon>
    </lineage>
</organism>
<keyword evidence="2" id="KW-1185">Reference proteome</keyword>
<evidence type="ECO:0000313" key="1">
    <source>
        <dbReference type="EMBL" id="CAJ1389188.1"/>
    </source>
</evidence>
<dbReference type="EMBL" id="CAUJNA010001824">
    <property type="protein sequence ID" value="CAJ1389188.1"/>
    <property type="molecule type" value="Genomic_DNA"/>
</dbReference>
<accession>A0AA36IJY9</accession>
<sequence length="109" mass="12860">MDDMRRKANYLEMEDLKAPELPRSAELKLNLQACRRGTFKDLLLEQAGKDVYKAAAEVFSNNRSLVKLDLMLLHRHWQDQICRGLMQNKQERRRLEKKDACRQADGVTW</sequence>